<dbReference type="SMART" id="SM00482">
    <property type="entry name" value="POLAc"/>
    <property type="match status" value="1"/>
</dbReference>
<keyword evidence="4" id="KW-1185">Reference proteome</keyword>
<dbReference type="Proteomes" id="UP000031672">
    <property type="component" value="Unassembled WGS sequence"/>
</dbReference>
<organism evidence="3 4">
    <name type="scientific">Vibrio renipiscarius</name>
    <dbReference type="NCBI Taxonomy" id="1461322"/>
    <lineage>
        <taxon>Bacteria</taxon>
        <taxon>Pseudomonadati</taxon>
        <taxon>Pseudomonadota</taxon>
        <taxon>Gammaproteobacteria</taxon>
        <taxon>Vibrionales</taxon>
        <taxon>Vibrionaceae</taxon>
        <taxon>Vibrio</taxon>
    </lineage>
</organism>
<dbReference type="Pfam" id="PF00476">
    <property type="entry name" value="DNA_pol_A"/>
    <property type="match status" value="1"/>
</dbReference>
<sequence length="305" mass="35009">MVRHVTHLERREQIRVDFPAMKKRIESYSKKVSGTSQFVAGQYKRIVDDLVIDQHGYWHFPYVSAFHSKTGRDHTLGAALNQVPKEYWKSVLNPPKGSVYALLDYQQQEPMIAAYMSNCQILIDWYGQGDIYEQLALRFQDKVTREQCKGLMIGHLYGIGVKTLSEQLKVSNYQARTWLTELSQFIYPIEQYLNQSASEIRASGVARSLDWQHTISDLDSELSLRNWKIQATGADIMRRACINLDLAEIPLLLTNHDSFLVRLENDNYQIQLNKAIQALTDAAVDVLNGFPLKVAVEMQVPSKEK</sequence>
<dbReference type="STRING" id="1461322.OJ16_10145"/>
<reference evidence="3 4" key="1">
    <citation type="submission" date="2014-11" db="EMBL/GenBank/DDBJ databases">
        <title>Draft Genome Sequence of Vibrio piscirenalis strains CECT 8603T and CECT 8604, two marine Gammaproteobacterium isolated from cultured gilthead sea bream (Sparus aurata).</title>
        <authorList>
            <person name="Arahal D.R."/>
            <person name="Rodrigo-Torres L."/>
            <person name="Lucena T."/>
            <person name="Pujalte M.J."/>
        </authorList>
    </citation>
    <scope>NUCLEOTIDE SEQUENCE [LARGE SCALE GENOMIC DNA]</scope>
    <source>
        <strain evidence="3 4">DCR 1-4-2</strain>
    </source>
</reference>
<evidence type="ECO:0000313" key="3">
    <source>
        <dbReference type="EMBL" id="KII78449.1"/>
    </source>
</evidence>
<dbReference type="InterPro" id="IPR043502">
    <property type="entry name" value="DNA/RNA_pol_sf"/>
</dbReference>
<dbReference type="InterPro" id="IPR001098">
    <property type="entry name" value="DNA-dir_DNA_pol_A_palm_dom"/>
</dbReference>
<dbReference type="Gene3D" id="3.30.70.370">
    <property type="match status" value="1"/>
</dbReference>
<evidence type="ECO:0000259" key="2">
    <source>
        <dbReference type="SMART" id="SM00482"/>
    </source>
</evidence>
<dbReference type="GO" id="GO:0003677">
    <property type="term" value="F:DNA binding"/>
    <property type="evidence" value="ECO:0007669"/>
    <property type="project" value="InterPro"/>
</dbReference>
<dbReference type="InterPro" id="IPR002298">
    <property type="entry name" value="DNA_polymerase_A"/>
</dbReference>
<dbReference type="AlphaFoldDB" id="A0A0C2NT96"/>
<dbReference type="PANTHER" id="PTHR10133">
    <property type="entry name" value="DNA POLYMERASE I"/>
    <property type="match status" value="1"/>
</dbReference>
<dbReference type="GO" id="GO:0006261">
    <property type="term" value="P:DNA-templated DNA replication"/>
    <property type="evidence" value="ECO:0007669"/>
    <property type="project" value="InterPro"/>
</dbReference>
<accession>A0A0C2NT96</accession>
<evidence type="ECO:0000256" key="1">
    <source>
        <dbReference type="ARBA" id="ARBA00011541"/>
    </source>
</evidence>
<dbReference type="GO" id="GO:0003887">
    <property type="term" value="F:DNA-directed DNA polymerase activity"/>
    <property type="evidence" value="ECO:0007669"/>
    <property type="project" value="InterPro"/>
</dbReference>
<dbReference type="PANTHER" id="PTHR10133:SF62">
    <property type="entry name" value="DNA POLYMERASE THETA"/>
    <property type="match status" value="1"/>
</dbReference>
<protein>
    <recommendedName>
        <fullName evidence="2">DNA-directed DNA polymerase family A palm domain-containing protein</fullName>
    </recommendedName>
</protein>
<gene>
    <name evidence="3" type="ORF">OJ16_10145</name>
</gene>
<dbReference type="SUPFAM" id="SSF56672">
    <property type="entry name" value="DNA/RNA polymerases"/>
    <property type="match status" value="1"/>
</dbReference>
<comment type="subunit">
    <text evidence="1">Single-chain monomer with multiple functions.</text>
</comment>
<proteinExistence type="predicted"/>
<feature type="domain" description="DNA-directed DNA polymerase family A palm" evidence="2">
    <location>
        <begin position="89"/>
        <end position="267"/>
    </location>
</feature>
<accession>A0A0C2JKG5</accession>
<evidence type="ECO:0000313" key="4">
    <source>
        <dbReference type="Proteomes" id="UP000031672"/>
    </source>
</evidence>
<comment type="caution">
    <text evidence="3">The sequence shown here is derived from an EMBL/GenBank/DDBJ whole genome shotgun (WGS) entry which is preliminary data.</text>
</comment>
<dbReference type="Gene3D" id="1.10.150.20">
    <property type="entry name" value="5' to 3' exonuclease, C-terminal subdomain"/>
    <property type="match status" value="1"/>
</dbReference>
<dbReference type="GO" id="GO:0006302">
    <property type="term" value="P:double-strand break repair"/>
    <property type="evidence" value="ECO:0007669"/>
    <property type="project" value="TreeGrafter"/>
</dbReference>
<dbReference type="EMBL" id="JTKH01000019">
    <property type="protein sequence ID" value="KII78449.1"/>
    <property type="molecule type" value="Genomic_DNA"/>
</dbReference>
<name>A0A0C2NT96_9VIBR</name>